<dbReference type="GO" id="GO:0005634">
    <property type="term" value="C:nucleus"/>
    <property type="evidence" value="ECO:0007669"/>
    <property type="project" value="TreeGrafter"/>
</dbReference>
<feature type="compositionally biased region" description="Low complexity" evidence="3">
    <location>
        <begin position="51"/>
        <end position="62"/>
    </location>
</feature>
<dbReference type="InterPro" id="IPR018359">
    <property type="entry name" value="Bromodomain_CS"/>
</dbReference>
<accession>A0A168RRW6</accession>
<dbReference type="GO" id="GO:0000785">
    <property type="term" value="C:chromatin"/>
    <property type="evidence" value="ECO:0007669"/>
    <property type="project" value="TreeGrafter"/>
</dbReference>
<feature type="domain" description="Bromo" evidence="4">
    <location>
        <begin position="495"/>
        <end position="567"/>
    </location>
</feature>
<feature type="region of interest" description="Disordered" evidence="3">
    <location>
        <begin position="582"/>
        <end position="638"/>
    </location>
</feature>
<feature type="domain" description="NET" evidence="5">
    <location>
        <begin position="714"/>
        <end position="795"/>
    </location>
</feature>
<reference evidence="6" key="1">
    <citation type="submission" date="2016-04" db="EMBL/GenBank/DDBJ databases">
        <authorList>
            <person name="Evans L.H."/>
            <person name="Alamgir A."/>
            <person name="Owens N."/>
            <person name="Weber N.D."/>
            <person name="Virtaneva K."/>
            <person name="Barbian K."/>
            <person name="Babar A."/>
            <person name="Rosenke K."/>
        </authorList>
    </citation>
    <scope>NUCLEOTIDE SEQUENCE [LARGE SCALE GENOMIC DNA]</scope>
    <source>
        <strain evidence="6">CBS 101.48</strain>
    </source>
</reference>
<dbReference type="FunCoup" id="A0A168RRW6">
    <property type="interactions" value="869"/>
</dbReference>
<dbReference type="InterPro" id="IPR027353">
    <property type="entry name" value="NET_dom"/>
</dbReference>
<gene>
    <name evidence="6" type="primary">ABSGL_12944.1 scaffold 13518</name>
</gene>
<feature type="compositionally biased region" description="Basic and acidic residues" evidence="3">
    <location>
        <begin position="426"/>
        <end position="438"/>
    </location>
</feature>
<dbReference type="Proteomes" id="UP000078561">
    <property type="component" value="Unassembled WGS sequence"/>
</dbReference>
<feature type="compositionally biased region" description="Low complexity" evidence="3">
    <location>
        <begin position="839"/>
        <end position="861"/>
    </location>
</feature>
<evidence type="ECO:0000256" key="2">
    <source>
        <dbReference type="PROSITE-ProRule" id="PRU00035"/>
    </source>
</evidence>
<dbReference type="InParanoid" id="A0A168RRW6"/>
<feature type="compositionally biased region" description="Basic and acidic residues" evidence="3">
    <location>
        <begin position="811"/>
        <end position="826"/>
    </location>
</feature>
<keyword evidence="1 2" id="KW-0103">Bromodomain</keyword>
<feature type="compositionally biased region" description="Basic and acidic residues" evidence="3">
    <location>
        <begin position="17"/>
        <end position="27"/>
    </location>
</feature>
<evidence type="ECO:0000313" key="6">
    <source>
        <dbReference type="EMBL" id="SAM07305.1"/>
    </source>
</evidence>
<dbReference type="AlphaFoldDB" id="A0A168RRW6"/>
<dbReference type="InterPro" id="IPR038336">
    <property type="entry name" value="NET_sf"/>
</dbReference>
<dbReference type="InterPro" id="IPR036427">
    <property type="entry name" value="Bromodomain-like_sf"/>
</dbReference>
<feature type="region of interest" description="Disordered" evidence="3">
    <location>
        <begin position="123"/>
        <end position="219"/>
    </location>
</feature>
<feature type="compositionally biased region" description="Low complexity" evidence="3">
    <location>
        <begin position="455"/>
        <end position="466"/>
    </location>
</feature>
<evidence type="ECO:0000259" key="5">
    <source>
        <dbReference type="PROSITE" id="PS51525"/>
    </source>
</evidence>
<dbReference type="PANTHER" id="PTHR22880:SF225">
    <property type="entry name" value="BROMODOMAIN-CONTAINING PROTEIN BET-1-RELATED"/>
    <property type="match status" value="1"/>
</dbReference>
<evidence type="ECO:0000256" key="3">
    <source>
        <dbReference type="SAM" id="MobiDB-lite"/>
    </source>
</evidence>
<organism evidence="6">
    <name type="scientific">Absidia glauca</name>
    <name type="common">Pin mould</name>
    <dbReference type="NCBI Taxonomy" id="4829"/>
    <lineage>
        <taxon>Eukaryota</taxon>
        <taxon>Fungi</taxon>
        <taxon>Fungi incertae sedis</taxon>
        <taxon>Mucoromycota</taxon>
        <taxon>Mucoromycotina</taxon>
        <taxon>Mucoromycetes</taxon>
        <taxon>Mucorales</taxon>
        <taxon>Cunninghamellaceae</taxon>
        <taxon>Absidia</taxon>
    </lineage>
</organism>
<dbReference type="GO" id="GO:0006338">
    <property type="term" value="P:chromatin remodeling"/>
    <property type="evidence" value="ECO:0007669"/>
    <property type="project" value="TreeGrafter"/>
</dbReference>
<feature type="compositionally biased region" description="Low complexity" evidence="3">
    <location>
        <begin position="179"/>
        <end position="189"/>
    </location>
</feature>
<dbReference type="Pfam" id="PF00439">
    <property type="entry name" value="Bromodomain"/>
    <property type="match status" value="2"/>
</dbReference>
<dbReference type="STRING" id="4829.A0A168RRW6"/>
<protein>
    <recommendedName>
        <fullName evidence="8">Bromodomain-containing protein</fullName>
    </recommendedName>
</protein>
<dbReference type="SMART" id="SM00297">
    <property type="entry name" value="BROMO"/>
    <property type="match status" value="2"/>
</dbReference>
<feature type="compositionally biased region" description="Low complexity" evidence="3">
    <location>
        <begin position="128"/>
        <end position="144"/>
    </location>
</feature>
<dbReference type="Gene3D" id="1.20.1270.220">
    <property type="match status" value="1"/>
</dbReference>
<feature type="region of interest" description="Disordered" evidence="3">
    <location>
        <begin position="387"/>
        <end position="471"/>
    </location>
</feature>
<feature type="compositionally biased region" description="Basic and acidic residues" evidence="3">
    <location>
        <begin position="34"/>
        <end position="50"/>
    </location>
</feature>
<feature type="compositionally biased region" description="Low complexity" evidence="3">
    <location>
        <begin position="790"/>
        <end position="800"/>
    </location>
</feature>
<proteinExistence type="predicted"/>
<dbReference type="PROSITE" id="PS51525">
    <property type="entry name" value="NET"/>
    <property type="match status" value="1"/>
</dbReference>
<dbReference type="InterPro" id="IPR050935">
    <property type="entry name" value="Bromo_chromatin_reader"/>
</dbReference>
<keyword evidence="7" id="KW-1185">Reference proteome</keyword>
<feature type="region of interest" description="Disordered" evidence="3">
    <location>
        <begin position="790"/>
        <end position="861"/>
    </location>
</feature>
<feature type="compositionally biased region" description="Polar residues" evidence="3">
    <location>
        <begin position="397"/>
        <end position="422"/>
    </location>
</feature>
<name>A0A168RRW6_ABSGL</name>
<evidence type="ECO:0000313" key="7">
    <source>
        <dbReference type="Proteomes" id="UP000078561"/>
    </source>
</evidence>
<evidence type="ECO:0008006" key="8">
    <source>
        <dbReference type="Google" id="ProtNLM"/>
    </source>
</evidence>
<feature type="region of interest" description="Disordered" evidence="3">
    <location>
        <begin position="1"/>
        <end position="107"/>
    </location>
</feature>
<dbReference type="PROSITE" id="PS50014">
    <property type="entry name" value="BROMODOMAIN_2"/>
    <property type="match status" value="2"/>
</dbReference>
<evidence type="ECO:0000259" key="4">
    <source>
        <dbReference type="PROSITE" id="PS50014"/>
    </source>
</evidence>
<feature type="region of interest" description="Disordered" evidence="3">
    <location>
        <begin position="237"/>
        <end position="283"/>
    </location>
</feature>
<feature type="compositionally biased region" description="Acidic residues" evidence="3">
    <location>
        <begin position="625"/>
        <end position="638"/>
    </location>
</feature>
<feature type="compositionally biased region" description="Low complexity" evidence="3">
    <location>
        <begin position="675"/>
        <end position="687"/>
    </location>
</feature>
<dbReference type="OrthoDB" id="784962at2759"/>
<evidence type="ECO:0000256" key="1">
    <source>
        <dbReference type="ARBA" id="ARBA00023117"/>
    </source>
</evidence>
<dbReference type="GO" id="GO:0006355">
    <property type="term" value="P:regulation of DNA-templated transcription"/>
    <property type="evidence" value="ECO:0007669"/>
    <property type="project" value="TreeGrafter"/>
</dbReference>
<feature type="domain" description="Bromo" evidence="4">
    <location>
        <begin position="302"/>
        <end position="374"/>
    </location>
</feature>
<dbReference type="PRINTS" id="PR00503">
    <property type="entry name" value="BROMODOMAIN"/>
</dbReference>
<feature type="compositionally biased region" description="Polar residues" evidence="3">
    <location>
        <begin position="97"/>
        <end position="107"/>
    </location>
</feature>
<dbReference type="SUPFAM" id="SSF47370">
    <property type="entry name" value="Bromodomain"/>
    <property type="match status" value="2"/>
</dbReference>
<sequence>MATPLSLTEQQQQQQHDTNHVHSEEQRTLSPPRPVDDEYSHASKKQKVDHPGPVSPSSSSRSLPPPPSLSAPIMQKSPSPSSPTQPHPESTLALSPESKQPTVASTVTDQIAKQEIYTATDNATTAIASPQPSLPSASPLASSPSPAPAQVPAPLSSLSPPQPMATTNTAEPLKEEDSPSSPLSSLSPSQPMATTNTAEPLKEEDSPSSPSSSSSVKPIYESHAKSVIPHSPETLEIISNEGTSPPAYSFANGTGISSIPPKPRKQKPSRTSSPSPYSFGGMNTNMTRDQIRYCGAIMRNLKKHRDATPFIHPVDYIKLKVPDYPQIIKHPIDLTTIDGKLQHGEYNDVDQFVADIRLLFNNCYKFNGPEAMVSMLCQNVESAFEKSLRQMPPSKEIASTSDGKDGSQSSLHSPQGSLSGATSFRRISEDSRPKREIHPPPSKDYPETMTKQNQGRGSMGAMAGRRPSSLVVKRRKADVQLKFCGQAIRELKKNKYRDLNYPFLQPVDAVALNIPDYHTIITHPMDISTIERNLNNGEYDSPESFESDVRLMFNNCYRYNPPALPVHKMAKELERIFDEKWKHLPDPAPPPPPLSPSPPPQPQSSSSKHRSSVITRKADSYTSSNDEDDDISEESDNDRDDRIAELERHIANISQQIASIKSTKKKTDKSKSTSKQKSSSSKSASKKPSSKDQKPAPKPRRRATPKQQQSRPRKHSVNEQLPEFTFEQKKDLSESINNLSGDRLNTVVNIIQSSMSLDGEGQEEIVLDIDALDRKTLHRLHEFVTGKSLLQQHHPSSSSHTNAKRMNKKQKNMDSERRIRALEETLKQFNANSHRGHNSSSESDSDSSSGSDSDDSGSSTD</sequence>
<dbReference type="InterPro" id="IPR001487">
    <property type="entry name" value="Bromodomain"/>
</dbReference>
<dbReference type="PROSITE" id="PS00633">
    <property type="entry name" value="BROMODOMAIN_1"/>
    <property type="match status" value="1"/>
</dbReference>
<feature type="compositionally biased region" description="Pro residues" evidence="3">
    <location>
        <begin position="586"/>
        <end position="602"/>
    </location>
</feature>
<dbReference type="Gene3D" id="1.20.920.10">
    <property type="entry name" value="Bromodomain-like"/>
    <property type="match status" value="2"/>
</dbReference>
<feature type="region of interest" description="Disordered" evidence="3">
    <location>
        <begin position="654"/>
        <end position="733"/>
    </location>
</feature>
<feature type="compositionally biased region" description="Polar residues" evidence="3">
    <location>
        <begin position="269"/>
        <end position="283"/>
    </location>
</feature>
<feature type="compositionally biased region" description="Basic residues" evidence="3">
    <location>
        <begin position="662"/>
        <end position="674"/>
    </location>
</feature>
<dbReference type="EMBL" id="LT554731">
    <property type="protein sequence ID" value="SAM07305.1"/>
    <property type="molecule type" value="Genomic_DNA"/>
</dbReference>
<dbReference type="PANTHER" id="PTHR22880">
    <property type="entry name" value="FALZ-RELATED BROMODOMAIN-CONTAINING PROTEINS"/>
    <property type="match status" value="1"/>
</dbReference>
<dbReference type="Pfam" id="PF17035">
    <property type="entry name" value="BET"/>
    <property type="match status" value="1"/>
</dbReference>
<dbReference type="OMA" id="KMNIPHY"/>